<organism evidence="7 8">
    <name type="scientific">Ustilago hordei</name>
    <name type="common">Barley covered smut fungus</name>
    <dbReference type="NCBI Taxonomy" id="120017"/>
    <lineage>
        <taxon>Eukaryota</taxon>
        <taxon>Fungi</taxon>
        <taxon>Dikarya</taxon>
        <taxon>Basidiomycota</taxon>
        <taxon>Ustilaginomycotina</taxon>
        <taxon>Ustilaginomycetes</taxon>
        <taxon>Ustilaginales</taxon>
        <taxon>Ustilaginaceae</taxon>
        <taxon>Ustilago</taxon>
    </lineage>
</organism>
<keyword evidence="2 4" id="KW-0378">Hydrolase</keyword>
<reference evidence="7 8" key="1">
    <citation type="journal article" date="2012" name="Plant Cell">
        <title>Genome comparison of barley and maize smut fungi reveals targeted loss of RNA silencing components and species-specific presence of transposable elements.</title>
        <authorList>
            <person name="Laurie J.D."/>
            <person name="Ali S."/>
            <person name="Linning R."/>
            <person name="Mannhaupt G."/>
            <person name="Wong P."/>
            <person name="Gueldener U."/>
            <person name="Muensterkoetter M."/>
            <person name="Moore R."/>
            <person name="Kahmann R."/>
            <person name="Bakkeren G."/>
            <person name="Schirawski J."/>
        </authorList>
    </citation>
    <scope>NUCLEOTIDE SEQUENCE [LARGE SCALE GENOMIC DNA]</scope>
    <source>
        <strain evidence="8">Uh4875-4</strain>
    </source>
</reference>
<dbReference type="FunFam" id="3.20.20.80:FF:000100">
    <property type="entry name" value="Glycoside hydrolase superfamily"/>
    <property type="match status" value="1"/>
</dbReference>
<evidence type="ECO:0000313" key="7">
    <source>
        <dbReference type="EMBL" id="CCF53844.1"/>
    </source>
</evidence>
<feature type="domain" description="Glycoside hydrolase family 5" evidence="6">
    <location>
        <begin position="100"/>
        <end position="371"/>
    </location>
</feature>
<dbReference type="GO" id="GO:0005737">
    <property type="term" value="C:cytoplasm"/>
    <property type="evidence" value="ECO:0007669"/>
    <property type="project" value="UniProtKB-ARBA"/>
</dbReference>
<keyword evidence="8" id="KW-1185">Reference proteome</keyword>
<dbReference type="PANTHER" id="PTHR31297">
    <property type="entry name" value="GLUCAN ENDO-1,6-BETA-GLUCOSIDASE B"/>
    <property type="match status" value="1"/>
</dbReference>
<dbReference type="OrthoDB" id="1887033at2759"/>
<dbReference type="GO" id="GO:0005576">
    <property type="term" value="C:extracellular region"/>
    <property type="evidence" value="ECO:0007669"/>
    <property type="project" value="TreeGrafter"/>
</dbReference>
<dbReference type="InterPro" id="IPR017853">
    <property type="entry name" value="GH"/>
</dbReference>
<dbReference type="GO" id="GO:0046557">
    <property type="term" value="F:glucan endo-1,6-beta-glucosidase activity"/>
    <property type="evidence" value="ECO:0007669"/>
    <property type="project" value="TreeGrafter"/>
</dbReference>
<dbReference type="Proteomes" id="UP000006174">
    <property type="component" value="Unassembled WGS sequence"/>
</dbReference>
<feature type="region of interest" description="Disordered" evidence="5">
    <location>
        <begin position="15"/>
        <end position="44"/>
    </location>
</feature>
<evidence type="ECO:0000256" key="1">
    <source>
        <dbReference type="ARBA" id="ARBA00005641"/>
    </source>
</evidence>
<dbReference type="Gene3D" id="3.20.20.80">
    <property type="entry name" value="Glycosidases"/>
    <property type="match status" value="1"/>
</dbReference>
<dbReference type="AlphaFoldDB" id="I2G3V1"/>
<protein>
    <submittedName>
        <fullName evidence="7">Related to Glucan 1,3-beta-glucosidase</fullName>
    </submittedName>
</protein>
<name>I2G3V1_USTHO</name>
<dbReference type="Pfam" id="PF00150">
    <property type="entry name" value="Cellulase"/>
    <property type="match status" value="1"/>
</dbReference>
<evidence type="ECO:0000313" key="8">
    <source>
        <dbReference type="Proteomes" id="UP000006174"/>
    </source>
</evidence>
<dbReference type="EMBL" id="CAGI01000186">
    <property type="protein sequence ID" value="CCF53844.1"/>
    <property type="molecule type" value="Genomic_DNA"/>
</dbReference>
<dbReference type="STRING" id="1128400.I2G3V1"/>
<accession>I2G3V1</accession>
<proteinExistence type="inferred from homology"/>
<comment type="similarity">
    <text evidence="1 4">Belongs to the glycosyl hydrolase 5 (cellulase A) family.</text>
</comment>
<dbReference type="InterPro" id="IPR050386">
    <property type="entry name" value="Glycosyl_hydrolase_5"/>
</dbReference>
<evidence type="ECO:0000256" key="3">
    <source>
        <dbReference type="ARBA" id="ARBA00023295"/>
    </source>
</evidence>
<dbReference type="PANTHER" id="PTHR31297:SF43">
    <property type="entry name" value="GLUCAN 1,3-BETA-GLUCOSIDASE 3"/>
    <property type="match status" value="1"/>
</dbReference>
<dbReference type="eggNOG" id="ENOG502QVVM">
    <property type="taxonomic scope" value="Eukaryota"/>
</dbReference>
<dbReference type="InterPro" id="IPR001547">
    <property type="entry name" value="Glyco_hydro_5"/>
</dbReference>
<sequence>MKKFIERVQDKFADLERRGDAAGGAPLQANSQAPPPTSVDAPPSRRDIYLNRKQRGVNLGSWFSLEGWLTPSLFQKAKEPKGSELDVVAGMEPNEAKAMLENHWDNFINDGDLQWMVDHGINTIRIPIGYFHFLAGHPNEQVRALMQGTHFENYAQVYQGAYSRIQRAIESAAGRNVGVLVDLHGAPGGQNADGHCGVAGRKAALWNSRDDQQKTIEILKAMAAEYSCFENVVGLELINEPKNSGRLQGFYDEAIGQIRSVSPEAAALPLYLGDAWDTNHYTGYVGQRAASDNFLVCDYHLYRCFTPQDHRTRCEDHAHKLHPGTSPHPSNKDGCGETAAWLQDMSHRCGGSLIIGEWSAALNPSSLHHLGNEDQQQPAKAEYAHNQWQSYDKFCAGYFFWTLKKEGGPDTGWSFYSAVERGVLPQHLDPHRGRRKPIHELQGARQGAQDGALAGHARYWDKQNGGPYEHWRFAQGFSLAWNDSIEFMKADESNEIGFIGQWQKTRTAAHAQAKGQGSKMIWEFEHGYNQGLSAFRSVLYA</sequence>
<dbReference type="GO" id="GO:0009251">
    <property type="term" value="P:glucan catabolic process"/>
    <property type="evidence" value="ECO:0007669"/>
    <property type="project" value="TreeGrafter"/>
</dbReference>
<dbReference type="GO" id="GO:0009986">
    <property type="term" value="C:cell surface"/>
    <property type="evidence" value="ECO:0007669"/>
    <property type="project" value="TreeGrafter"/>
</dbReference>
<comment type="caution">
    <text evidence="7">The sequence shown here is derived from an EMBL/GenBank/DDBJ whole genome shotgun (WGS) entry which is preliminary data.</text>
</comment>
<gene>
    <name evidence="7" type="ORF">UHOR_00201</name>
</gene>
<evidence type="ECO:0000256" key="4">
    <source>
        <dbReference type="RuleBase" id="RU361153"/>
    </source>
</evidence>
<dbReference type="HOGENOM" id="CLU_004624_8_2_1"/>
<dbReference type="SUPFAM" id="SSF51445">
    <property type="entry name" value="(Trans)glycosidases"/>
    <property type="match status" value="1"/>
</dbReference>
<keyword evidence="3 4" id="KW-0326">Glycosidase</keyword>
<evidence type="ECO:0000259" key="6">
    <source>
        <dbReference type="Pfam" id="PF00150"/>
    </source>
</evidence>
<evidence type="ECO:0000256" key="5">
    <source>
        <dbReference type="SAM" id="MobiDB-lite"/>
    </source>
</evidence>
<evidence type="ECO:0000256" key="2">
    <source>
        <dbReference type="ARBA" id="ARBA00022801"/>
    </source>
</evidence>
<dbReference type="OMA" id="GWFFWTL"/>